<feature type="transmembrane region" description="Helical" evidence="9">
    <location>
        <begin position="67"/>
        <end position="88"/>
    </location>
</feature>
<dbReference type="InterPro" id="IPR006042">
    <property type="entry name" value="Xan_ur_permease"/>
</dbReference>
<keyword evidence="3" id="KW-0813">Transport</keyword>
<dbReference type="EMBL" id="JADBGI010000020">
    <property type="protein sequence ID" value="MBE3001032.1"/>
    <property type="molecule type" value="Genomic_DNA"/>
</dbReference>
<evidence type="ECO:0000256" key="8">
    <source>
        <dbReference type="SAM" id="MobiDB-lite"/>
    </source>
</evidence>
<comment type="similarity">
    <text evidence="2">Belongs to the nucleobase:cation symporter-2 (NCS2) (TC 2.A.40) family.</text>
</comment>
<name>A0ABR9PB07_9ACTN</name>
<gene>
    <name evidence="10" type="ORF">IDM40_20380</name>
</gene>
<feature type="transmembrane region" description="Helical" evidence="9">
    <location>
        <begin position="392"/>
        <end position="411"/>
    </location>
</feature>
<sequence length="467" mass="47756">MKLLRGERGAASAPREHEPAERPEDEKPPARLMALYGFQHVLALYAGVIAPPLVMATAVGLDPSETALIISAALLVSGLATLLQTLGVWRFGARVPMVIGASFTPVTAMTAIADQSGLPAVFGASMVAGLFGILVAPFVANLLRFFPPVVTGSVITVIGITLIPVAVGWIVDENPSGAPTGTGLGLAAATLAITLVLTKVLPGVWNRASILLGLVLGTLLAIPFGQVDFSAVDDGPAVSFAEPFHFGAPEFQVAAIVTMCIVMIAIMAEGVADILAMSKVVGTEVDSRRMADGLRADASTALVGPLLNSFPGSTFSQNIGLIALNKVKSRYVVATSGVFLILMSLFPVLGQVVAMIPSPVLGGAGLVLFGSVAAAGVQTLGRVDYEGNQNMIVVAVSLGLGIISIASPVFFDALPEAVSMLLHSGIVTATAAALLLNVFFNVLGPKRPAEQGAGQESGPAPEAVARG</sequence>
<dbReference type="RefSeq" id="WP_193123633.1">
    <property type="nucleotide sequence ID" value="NZ_JADBGI010000020.1"/>
</dbReference>
<dbReference type="NCBIfam" id="TIGR00801">
    <property type="entry name" value="ncs2"/>
    <property type="match status" value="1"/>
</dbReference>
<keyword evidence="5 9" id="KW-0812">Transmembrane</keyword>
<dbReference type="Proteomes" id="UP000806528">
    <property type="component" value="Unassembled WGS sequence"/>
</dbReference>
<dbReference type="InterPro" id="IPR036259">
    <property type="entry name" value="MFS_trans_sf"/>
</dbReference>
<proteinExistence type="inferred from homology"/>
<accession>A0ABR9PB07</accession>
<feature type="region of interest" description="Disordered" evidence="8">
    <location>
        <begin position="1"/>
        <end position="26"/>
    </location>
</feature>
<protein>
    <submittedName>
        <fullName evidence="10">Purine permease</fullName>
    </submittedName>
</protein>
<evidence type="ECO:0000256" key="2">
    <source>
        <dbReference type="ARBA" id="ARBA00008821"/>
    </source>
</evidence>
<reference evidence="10 11" key="1">
    <citation type="submission" date="2020-09" db="EMBL/GenBank/DDBJ databases">
        <title>Diversity and distribution of actinomycetes associated with coral in the coast of Hainan.</title>
        <authorList>
            <person name="Li F."/>
        </authorList>
    </citation>
    <scope>NUCLEOTIDE SEQUENCE [LARGE SCALE GENOMIC DNA]</scope>
    <source>
        <strain evidence="10 11">HNM0947</strain>
    </source>
</reference>
<keyword evidence="11" id="KW-1185">Reference proteome</keyword>
<evidence type="ECO:0000256" key="5">
    <source>
        <dbReference type="ARBA" id="ARBA00022692"/>
    </source>
</evidence>
<feature type="transmembrane region" description="Helical" evidence="9">
    <location>
        <begin position="331"/>
        <end position="354"/>
    </location>
</feature>
<keyword evidence="7 9" id="KW-0472">Membrane</keyword>
<keyword evidence="6 9" id="KW-1133">Transmembrane helix</keyword>
<feature type="transmembrane region" description="Helical" evidence="9">
    <location>
        <begin position="150"/>
        <end position="171"/>
    </location>
</feature>
<evidence type="ECO:0000313" key="11">
    <source>
        <dbReference type="Proteomes" id="UP000806528"/>
    </source>
</evidence>
<feature type="transmembrane region" description="Helical" evidence="9">
    <location>
        <begin position="251"/>
        <end position="272"/>
    </location>
</feature>
<dbReference type="InterPro" id="IPR006043">
    <property type="entry name" value="NCS2"/>
</dbReference>
<dbReference type="PROSITE" id="PS01116">
    <property type="entry name" value="XANTH_URACIL_PERMASE"/>
    <property type="match status" value="1"/>
</dbReference>
<dbReference type="Pfam" id="PF00860">
    <property type="entry name" value="Xan_ur_permease"/>
    <property type="match status" value="1"/>
</dbReference>
<keyword evidence="4" id="KW-1003">Cell membrane</keyword>
<feature type="transmembrane region" description="Helical" evidence="9">
    <location>
        <begin position="210"/>
        <end position="231"/>
    </location>
</feature>
<evidence type="ECO:0000256" key="9">
    <source>
        <dbReference type="SAM" id="Phobius"/>
    </source>
</evidence>
<comment type="caution">
    <text evidence="10">The sequence shown here is derived from an EMBL/GenBank/DDBJ whole genome shotgun (WGS) entry which is preliminary data.</text>
</comment>
<dbReference type="PANTHER" id="PTHR42810:SF4">
    <property type="entry name" value="URIC ACID TRANSPORTER UACT"/>
    <property type="match status" value="1"/>
</dbReference>
<feature type="transmembrane region" description="Helical" evidence="9">
    <location>
        <begin position="360"/>
        <end position="380"/>
    </location>
</feature>
<evidence type="ECO:0000256" key="3">
    <source>
        <dbReference type="ARBA" id="ARBA00022448"/>
    </source>
</evidence>
<evidence type="ECO:0000256" key="4">
    <source>
        <dbReference type="ARBA" id="ARBA00022475"/>
    </source>
</evidence>
<feature type="transmembrane region" description="Helical" evidence="9">
    <location>
        <begin position="41"/>
        <end position="61"/>
    </location>
</feature>
<dbReference type="NCBIfam" id="TIGR03173">
    <property type="entry name" value="pbuX"/>
    <property type="match status" value="1"/>
</dbReference>
<evidence type="ECO:0000256" key="7">
    <source>
        <dbReference type="ARBA" id="ARBA00023136"/>
    </source>
</evidence>
<feature type="transmembrane region" description="Helical" evidence="9">
    <location>
        <begin position="417"/>
        <end position="440"/>
    </location>
</feature>
<dbReference type="InterPro" id="IPR017588">
    <property type="entry name" value="UacT-like"/>
</dbReference>
<feature type="transmembrane region" description="Helical" evidence="9">
    <location>
        <begin position="177"/>
        <end position="198"/>
    </location>
</feature>
<dbReference type="NCBIfam" id="NF037981">
    <property type="entry name" value="NCS2_1"/>
    <property type="match status" value="1"/>
</dbReference>
<feature type="transmembrane region" description="Helical" evidence="9">
    <location>
        <begin position="119"/>
        <end position="143"/>
    </location>
</feature>
<organism evidence="10 11">
    <name type="scientific">Nocardiopsis coralli</name>
    <dbReference type="NCBI Taxonomy" id="2772213"/>
    <lineage>
        <taxon>Bacteria</taxon>
        <taxon>Bacillati</taxon>
        <taxon>Actinomycetota</taxon>
        <taxon>Actinomycetes</taxon>
        <taxon>Streptosporangiales</taxon>
        <taxon>Nocardiopsidaceae</taxon>
        <taxon>Nocardiopsis</taxon>
    </lineage>
</organism>
<feature type="transmembrane region" description="Helical" evidence="9">
    <location>
        <begin position="95"/>
        <end position="113"/>
    </location>
</feature>
<comment type="subcellular location">
    <subcellularLocation>
        <location evidence="1">Cell membrane</location>
        <topology evidence="1">Multi-pass membrane protein</topology>
    </subcellularLocation>
</comment>
<evidence type="ECO:0000256" key="1">
    <source>
        <dbReference type="ARBA" id="ARBA00004651"/>
    </source>
</evidence>
<dbReference type="PANTHER" id="PTHR42810">
    <property type="entry name" value="PURINE PERMEASE C1399.01C-RELATED"/>
    <property type="match status" value="1"/>
</dbReference>
<evidence type="ECO:0000256" key="6">
    <source>
        <dbReference type="ARBA" id="ARBA00022989"/>
    </source>
</evidence>
<evidence type="ECO:0000313" key="10">
    <source>
        <dbReference type="EMBL" id="MBE3001032.1"/>
    </source>
</evidence>
<dbReference type="SUPFAM" id="SSF103473">
    <property type="entry name" value="MFS general substrate transporter"/>
    <property type="match status" value="1"/>
</dbReference>